<comment type="caution">
    <text evidence="2">The sequence shown here is derived from an EMBL/GenBank/DDBJ whole genome shotgun (WGS) entry which is preliminary data.</text>
</comment>
<dbReference type="InterPro" id="IPR016181">
    <property type="entry name" value="Acyl_CoA_acyltransferase"/>
</dbReference>
<dbReference type="PANTHER" id="PTHR43792">
    <property type="entry name" value="GNAT FAMILY, PUTATIVE (AFU_ORTHOLOGUE AFUA_3G00765)-RELATED-RELATED"/>
    <property type="match status" value="1"/>
</dbReference>
<evidence type="ECO:0000313" key="3">
    <source>
        <dbReference type="Proteomes" id="UP000295181"/>
    </source>
</evidence>
<feature type="domain" description="N-acetyltransferase" evidence="1">
    <location>
        <begin position="10"/>
        <end position="164"/>
    </location>
</feature>
<organism evidence="2 3">
    <name type="scientific">Lentilactobacillus buchneri DSM 20057</name>
    <dbReference type="NCBI Taxonomy" id="1423728"/>
    <lineage>
        <taxon>Bacteria</taxon>
        <taxon>Bacillati</taxon>
        <taxon>Bacillota</taxon>
        <taxon>Bacilli</taxon>
        <taxon>Lactobacillales</taxon>
        <taxon>Lactobacillaceae</taxon>
        <taxon>Lentilactobacillus</taxon>
    </lineage>
</organism>
<dbReference type="RefSeq" id="WP_013728518.1">
    <property type="nucleotide sequence ID" value="NZ_AZDM01000009.1"/>
</dbReference>
<dbReference type="Gene3D" id="3.40.630.30">
    <property type="match status" value="1"/>
</dbReference>
<dbReference type="InterPro" id="IPR000182">
    <property type="entry name" value="GNAT_dom"/>
</dbReference>
<evidence type="ECO:0000313" key="2">
    <source>
        <dbReference type="EMBL" id="TDG74772.1"/>
    </source>
</evidence>
<dbReference type="GO" id="GO:0016747">
    <property type="term" value="F:acyltransferase activity, transferring groups other than amino-acyl groups"/>
    <property type="evidence" value="ECO:0007669"/>
    <property type="project" value="InterPro"/>
</dbReference>
<proteinExistence type="predicted"/>
<dbReference type="Pfam" id="PF13302">
    <property type="entry name" value="Acetyltransf_3"/>
    <property type="match status" value="1"/>
</dbReference>
<dbReference type="Proteomes" id="UP000295181">
    <property type="component" value="Unassembled WGS sequence"/>
</dbReference>
<dbReference type="SUPFAM" id="SSF55729">
    <property type="entry name" value="Acyl-CoA N-acyltransferases (Nat)"/>
    <property type="match status" value="1"/>
</dbReference>
<evidence type="ECO:0000259" key="1">
    <source>
        <dbReference type="PROSITE" id="PS51186"/>
    </source>
</evidence>
<protein>
    <recommendedName>
        <fullName evidence="1">N-acetyltransferase domain-containing protein</fullName>
    </recommendedName>
</protein>
<accession>A0A4R5NJI3</accession>
<reference evidence="2 3" key="1">
    <citation type="journal article" date="2019" name="Appl. Microbiol. Biotechnol.">
        <title>Uncovering carbohydrate metabolism through a genotype-phenotype association study of 56 lactic acid bacteria genomes.</title>
        <authorList>
            <person name="Buron-Moles G."/>
            <person name="Chailyan A."/>
            <person name="Dolejs I."/>
            <person name="Forster J."/>
            <person name="Miks M.H."/>
        </authorList>
    </citation>
    <scope>NUCLEOTIDE SEQUENCE [LARGE SCALE GENOMIC DNA]</scope>
    <source>
        <strain evidence="2 3">ATCC 4005</strain>
    </source>
</reference>
<sequence length="169" mass="18754">MDLPIETNRLQLTELTLADLTAYEKLISIPEIAAGAGFNLVSNQQMLGAVAKRQITTPNSFGIRIHDRLVGAILLYEQVGFDHQPDPANLELSYFLHPELWRQGIMSEALTKLIQELAVNPTIETLNAEVFSDNQASMGVLKKVGFQVKTTLIDPLVGKEKTIYQLALH</sequence>
<dbReference type="CDD" id="cd04301">
    <property type="entry name" value="NAT_SF"/>
    <property type="match status" value="1"/>
</dbReference>
<dbReference type="EMBL" id="PUFP01000073">
    <property type="protein sequence ID" value="TDG74772.1"/>
    <property type="molecule type" value="Genomic_DNA"/>
</dbReference>
<name>A0A4R5NJI3_LENBU</name>
<gene>
    <name evidence="2" type="ORF">C5L32_002239</name>
</gene>
<dbReference type="PROSITE" id="PS51186">
    <property type="entry name" value="GNAT"/>
    <property type="match status" value="1"/>
</dbReference>
<dbReference type="InterPro" id="IPR051531">
    <property type="entry name" value="N-acetyltransferase"/>
</dbReference>
<dbReference type="AlphaFoldDB" id="A0A4R5NJI3"/>
<dbReference type="GeneID" id="72460440"/>